<feature type="transmembrane region" description="Helical" evidence="1">
    <location>
        <begin position="52"/>
        <end position="72"/>
    </location>
</feature>
<dbReference type="AlphaFoldDB" id="A0A9D1G1I0"/>
<gene>
    <name evidence="2" type="ORF">IAA84_07120</name>
</gene>
<sequence>MDNAFEKIGVIPYKKSKYANWFIVGNFVFFLAIGSIAIIASDSFSHNRLNGAWCLLGCLGYIVLHEAVHLMFMR</sequence>
<evidence type="ECO:0000313" key="2">
    <source>
        <dbReference type="EMBL" id="HIS92775.1"/>
    </source>
</evidence>
<dbReference type="EMBL" id="DVJN01000141">
    <property type="protein sequence ID" value="HIS92775.1"/>
    <property type="molecule type" value="Genomic_DNA"/>
</dbReference>
<organism evidence="2 3">
    <name type="scientific">Candidatus Alectryocaccomicrobium excrementavium</name>
    <dbReference type="NCBI Taxonomy" id="2840668"/>
    <lineage>
        <taxon>Bacteria</taxon>
        <taxon>Bacillati</taxon>
        <taxon>Bacillota</taxon>
        <taxon>Clostridia</taxon>
        <taxon>Candidatus Alectryocaccomicrobium</taxon>
    </lineage>
</organism>
<feature type="transmembrane region" description="Helical" evidence="1">
    <location>
        <begin position="21"/>
        <end position="40"/>
    </location>
</feature>
<evidence type="ECO:0000256" key="1">
    <source>
        <dbReference type="SAM" id="Phobius"/>
    </source>
</evidence>
<protein>
    <recommendedName>
        <fullName evidence="4">DUF3267 domain-containing protein</fullName>
    </recommendedName>
</protein>
<keyword evidence="1" id="KW-0472">Membrane</keyword>
<accession>A0A9D1G1I0</accession>
<comment type="caution">
    <text evidence="2">The sequence shown here is derived from an EMBL/GenBank/DDBJ whole genome shotgun (WGS) entry which is preliminary data.</text>
</comment>
<name>A0A9D1G1I0_9FIRM</name>
<evidence type="ECO:0000313" key="3">
    <source>
        <dbReference type="Proteomes" id="UP000824140"/>
    </source>
</evidence>
<reference evidence="2" key="2">
    <citation type="journal article" date="2021" name="PeerJ">
        <title>Extensive microbial diversity within the chicken gut microbiome revealed by metagenomics and culture.</title>
        <authorList>
            <person name="Gilroy R."/>
            <person name="Ravi A."/>
            <person name="Getino M."/>
            <person name="Pursley I."/>
            <person name="Horton D.L."/>
            <person name="Alikhan N.F."/>
            <person name="Baker D."/>
            <person name="Gharbi K."/>
            <person name="Hall N."/>
            <person name="Watson M."/>
            <person name="Adriaenssens E.M."/>
            <person name="Foster-Nyarko E."/>
            <person name="Jarju S."/>
            <person name="Secka A."/>
            <person name="Antonio M."/>
            <person name="Oren A."/>
            <person name="Chaudhuri R.R."/>
            <person name="La Ragione R."/>
            <person name="Hildebrand F."/>
            <person name="Pallen M.J."/>
        </authorList>
    </citation>
    <scope>NUCLEOTIDE SEQUENCE</scope>
    <source>
        <strain evidence="2">13766</strain>
    </source>
</reference>
<reference evidence="2" key="1">
    <citation type="submission" date="2020-10" db="EMBL/GenBank/DDBJ databases">
        <authorList>
            <person name="Gilroy R."/>
        </authorList>
    </citation>
    <scope>NUCLEOTIDE SEQUENCE</scope>
    <source>
        <strain evidence="2">13766</strain>
    </source>
</reference>
<dbReference type="Proteomes" id="UP000824140">
    <property type="component" value="Unassembled WGS sequence"/>
</dbReference>
<keyword evidence="1" id="KW-0812">Transmembrane</keyword>
<evidence type="ECO:0008006" key="4">
    <source>
        <dbReference type="Google" id="ProtNLM"/>
    </source>
</evidence>
<proteinExistence type="predicted"/>
<feature type="non-terminal residue" evidence="2">
    <location>
        <position position="74"/>
    </location>
</feature>
<keyword evidence="1" id="KW-1133">Transmembrane helix</keyword>